<dbReference type="AlphaFoldDB" id="A0AAD6A1W1"/>
<keyword evidence="9" id="KW-1185">Reference proteome</keyword>
<keyword evidence="4" id="KW-0067">ATP-binding</keyword>
<dbReference type="Pfam" id="PF20073">
    <property type="entry name" value="DUF6469"/>
    <property type="match status" value="1"/>
</dbReference>
<sequence length="853" mass="96686">MEETRADMCSALEGFSHAQYIEIRKLEHTKDNSYKITVNSAKETNSRETYVPQEADIVILSKEKPKHLSNLSRNGWRYTVGIISKGGKDGALSDNDAIIRVPHAFSFDLDLITDELKEPLFAVFLFNILTYNRIWKMLDYKSDSFSSSTIIRKVITFNSVVVNYLASFVQGDVEDIMSFASRSLQSVPDKDILDTFSRFNLNDSQYNAILDCASSIEQLTSSLKLIWGPPGTGKTNTISMLLALMLVKTCRTVTCAPTNTAVVEVASRLLRLVEDSSEFFHSDIVLFGNKDRMRIDGDLTKIFLEDRVGRLLKCFMPHTGIQHCISSMIDIFKNCDVQYQLYINDHEKNDEFREVKDDKSVDDGSKKVMSIAEFAKTRFDAMSKDLQYFIQIFLDDFPRALISENALEEMHDTLKLLQILKDLLQYCSNNFDRIKKQPNIEVRPPFITSLADLQEFIASGSNSFLHLVYARELFLEKLQLLSGHLSIPDMFEKRSVEEFVLQHVHCILCTASSSFKLHGVEMKHKPLEVLVVDEAAQLKESESLIPLLLPGIKHVVLIGDQFQLPALVKSKISDEANFGRSLFERLSSLGYSKHLLDVQYRMHPSISKFPVSNFYNNRISDGSNVTSQSYEKHFLMGQMYGPYSFIDVEQGEETKDKFGRSLRNPIEVAAVVHIVKKLFRESVYLGQNLTVGVVSPYNAQVKLIQDKLGKTYDLYKGFQVKVRSIDGFQGGEEDVIIFSTVRSNTTGSVGFLSNINRTNVALTRAKHCLYIIGNATTLSKSESVWQKIVSDAKNRGCLFKSEDDEDLQNAIIRAVIEQDELEDIINFNTLRISGPNSKGSNWLSRSSSKKKNR</sequence>
<accession>A0AAD6A1W1</accession>
<evidence type="ECO:0000259" key="6">
    <source>
        <dbReference type="Pfam" id="PF13087"/>
    </source>
</evidence>
<evidence type="ECO:0000256" key="3">
    <source>
        <dbReference type="ARBA" id="ARBA00022806"/>
    </source>
</evidence>
<dbReference type="PANTHER" id="PTHR10887">
    <property type="entry name" value="DNA2/NAM7 HELICASE FAMILY"/>
    <property type="match status" value="1"/>
</dbReference>
<dbReference type="SUPFAM" id="SSF52540">
    <property type="entry name" value="P-loop containing nucleoside triphosphate hydrolases"/>
    <property type="match status" value="1"/>
</dbReference>
<reference evidence="8 9" key="1">
    <citation type="journal article" date="2022" name="Cell">
        <title>Repeat-based holocentromeres influence genome architecture and karyotype evolution.</title>
        <authorList>
            <person name="Hofstatter P.G."/>
            <person name="Thangavel G."/>
            <person name="Lux T."/>
            <person name="Neumann P."/>
            <person name="Vondrak T."/>
            <person name="Novak P."/>
            <person name="Zhang M."/>
            <person name="Costa L."/>
            <person name="Castellani M."/>
            <person name="Scott A."/>
            <person name="Toegelov H."/>
            <person name="Fuchs J."/>
            <person name="Mata-Sucre Y."/>
            <person name="Dias Y."/>
            <person name="Vanzela A.L.L."/>
            <person name="Huettel B."/>
            <person name="Almeida C.C.S."/>
            <person name="Simkova H."/>
            <person name="Souza G."/>
            <person name="Pedrosa-Harand A."/>
            <person name="Macas J."/>
            <person name="Mayer K.F.X."/>
            <person name="Houben A."/>
            <person name="Marques A."/>
        </authorList>
    </citation>
    <scope>NUCLEOTIDE SEQUENCE [LARGE SCALE GENOMIC DNA]</scope>
    <source>
        <strain evidence="8">RhyTen1mFocal</strain>
    </source>
</reference>
<dbReference type="GO" id="GO:0004386">
    <property type="term" value="F:helicase activity"/>
    <property type="evidence" value="ECO:0007669"/>
    <property type="project" value="UniProtKB-KW"/>
</dbReference>
<dbReference type="GO" id="GO:0016787">
    <property type="term" value="F:hydrolase activity"/>
    <property type="evidence" value="ECO:0007669"/>
    <property type="project" value="UniProtKB-KW"/>
</dbReference>
<evidence type="ECO:0000259" key="7">
    <source>
        <dbReference type="Pfam" id="PF20073"/>
    </source>
</evidence>
<keyword evidence="1" id="KW-0547">Nucleotide-binding</keyword>
<evidence type="ECO:0000256" key="2">
    <source>
        <dbReference type="ARBA" id="ARBA00022801"/>
    </source>
</evidence>
<keyword evidence="3" id="KW-0347">Helicase</keyword>
<dbReference type="InterPro" id="IPR041677">
    <property type="entry name" value="DNA2/NAM7_AAA_11"/>
</dbReference>
<dbReference type="Pfam" id="PF13087">
    <property type="entry name" value="AAA_12"/>
    <property type="match status" value="1"/>
</dbReference>
<organism evidence="8 9">
    <name type="scientific">Rhynchospora tenuis</name>
    <dbReference type="NCBI Taxonomy" id="198213"/>
    <lineage>
        <taxon>Eukaryota</taxon>
        <taxon>Viridiplantae</taxon>
        <taxon>Streptophyta</taxon>
        <taxon>Embryophyta</taxon>
        <taxon>Tracheophyta</taxon>
        <taxon>Spermatophyta</taxon>
        <taxon>Magnoliopsida</taxon>
        <taxon>Liliopsida</taxon>
        <taxon>Poales</taxon>
        <taxon>Cyperaceae</taxon>
        <taxon>Cyperoideae</taxon>
        <taxon>Rhynchosporeae</taxon>
        <taxon>Rhynchospora</taxon>
    </lineage>
</organism>
<feature type="domain" description="DNA2/NAM7 helicase-like C-terminal" evidence="6">
    <location>
        <begin position="579"/>
        <end position="775"/>
    </location>
</feature>
<dbReference type="Pfam" id="PF13086">
    <property type="entry name" value="AAA_11"/>
    <property type="match status" value="1"/>
</dbReference>
<dbReference type="GO" id="GO:0005524">
    <property type="term" value="F:ATP binding"/>
    <property type="evidence" value="ECO:0007669"/>
    <property type="project" value="UniProtKB-KW"/>
</dbReference>
<protein>
    <submittedName>
        <fullName evidence="8">Uncharacterized protein</fullName>
    </submittedName>
</protein>
<comment type="caution">
    <text evidence="8">The sequence shown here is derived from an EMBL/GenBank/DDBJ whole genome shotgun (WGS) entry which is preliminary data.</text>
</comment>
<dbReference type="InterPro" id="IPR047187">
    <property type="entry name" value="SF1_C_Upf1"/>
</dbReference>
<evidence type="ECO:0000313" key="8">
    <source>
        <dbReference type="EMBL" id="KAJ3708110.1"/>
    </source>
</evidence>
<proteinExistence type="predicted"/>
<feature type="domain" description="DUF6469" evidence="7">
    <location>
        <begin position="20"/>
        <end position="141"/>
    </location>
</feature>
<dbReference type="GO" id="GO:0005694">
    <property type="term" value="C:chromosome"/>
    <property type="evidence" value="ECO:0007669"/>
    <property type="project" value="UniProtKB-ARBA"/>
</dbReference>
<evidence type="ECO:0000256" key="1">
    <source>
        <dbReference type="ARBA" id="ARBA00022741"/>
    </source>
</evidence>
<dbReference type="InterPro" id="IPR027417">
    <property type="entry name" value="P-loop_NTPase"/>
</dbReference>
<dbReference type="PANTHER" id="PTHR10887:SF515">
    <property type="entry name" value="P-LOOP CONTAINING NUCLEOSIDE TRIPHOSPHATE HYDROLASES SUPERFAMILY PROTEIN"/>
    <property type="match status" value="1"/>
</dbReference>
<dbReference type="InterPro" id="IPR041679">
    <property type="entry name" value="DNA2/NAM7-like_C"/>
</dbReference>
<gene>
    <name evidence="8" type="ORF">LUZ61_011815</name>
</gene>
<dbReference type="FunFam" id="3.40.50.300:FF:000326">
    <property type="entry name" value="P-loop containing nucleoside triphosphate hydrolase"/>
    <property type="match status" value="1"/>
</dbReference>
<dbReference type="CDD" id="cd18808">
    <property type="entry name" value="SF1_C_Upf1"/>
    <property type="match status" value="1"/>
</dbReference>
<keyword evidence="2" id="KW-0378">Hydrolase</keyword>
<dbReference type="Gene3D" id="3.40.50.300">
    <property type="entry name" value="P-loop containing nucleotide triphosphate hydrolases"/>
    <property type="match status" value="2"/>
</dbReference>
<dbReference type="InterPro" id="IPR045529">
    <property type="entry name" value="DUF6469"/>
</dbReference>
<evidence type="ECO:0000259" key="5">
    <source>
        <dbReference type="Pfam" id="PF13086"/>
    </source>
</evidence>
<evidence type="ECO:0000256" key="4">
    <source>
        <dbReference type="ARBA" id="ARBA00022840"/>
    </source>
</evidence>
<name>A0AAD6A1W1_9POAL</name>
<feature type="domain" description="DNA2/NAM7 helicase helicase" evidence="5">
    <location>
        <begin position="200"/>
        <end position="571"/>
    </location>
</feature>
<evidence type="ECO:0000313" key="9">
    <source>
        <dbReference type="Proteomes" id="UP001210211"/>
    </source>
</evidence>
<dbReference type="InterPro" id="IPR045055">
    <property type="entry name" value="DNA2/NAM7-like"/>
</dbReference>
<dbReference type="Proteomes" id="UP001210211">
    <property type="component" value="Unassembled WGS sequence"/>
</dbReference>
<dbReference type="EMBL" id="JAMRDG010000001">
    <property type="protein sequence ID" value="KAJ3708110.1"/>
    <property type="molecule type" value="Genomic_DNA"/>
</dbReference>